<organism evidence="1 2">
    <name type="scientific">Ridgeia piscesae</name>
    <name type="common">Tubeworm</name>
    <dbReference type="NCBI Taxonomy" id="27915"/>
    <lineage>
        <taxon>Eukaryota</taxon>
        <taxon>Metazoa</taxon>
        <taxon>Spiralia</taxon>
        <taxon>Lophotrochozoa</taxon>
        <taxon>Annelida</taxon>
        <taxon>Polychaeta</taxon>
        <taxon>Sedentaria</taxon>
        <taxon>Canalipalpata</taxon>
        <taxon>Sabellida</taxon>
        <taxon>Siboglinidae</taxon>
        <taxon>Ridgeia</taxon>
    </lineage>
</organism>
<reference evidence="1" key="1">
    <citation type="journal article" date="2023" name="Mol. Biol. Evol.">
        <title>Third-Generation Sequencing Reveals the Adaptive Role of the Epigenome in Three Deep-Sea Polychaetes.</title>
        <authorList>
            <person name="Perez M."/>
            <person name="Aroh O."/>
            <person name="Sun Y."/>
            <person name="Lan Y."/>
            <person name="Juniper S.K."/>
            <person name="Young C.R."/>
            <person name="Angers B."/>
            <person name="Qian P.Y."/>
        </authorList>
    </citation>
    <scope>NUCLEOTIDE SEQUENCE</scope>
    <source>
        <strain evidence="1">R07B-5</strain>
    </source>
</reference>
<dbReference type="Proteomes" id="UP001209878">
    <property type="component" value="Unassembled WGS sequence"/>
</dbReference>
<proteinExistence type="predicted"/>
<keyword evidence="2" id="KW-1185">Reference proteome</keyword>
<name>A0AAD9PBW8_RIDPI</name>
<sequence length="85" mass="9819">MLLRLMKYSLYVNYQPDPMMYIADTLSRAYVESEHESDDIEVDTNMRIHSLVTNLPMFNQRKQKVQCATAEDETMVKLSQTIAGG</sequence>
<gene>
    <name evidence="1" type="ORF">NP493_41g00018</name>
</gene>
<protein>
    <submittedName>
        <fullName evidence="1">Uncharacterized protein</fullName>
    </submittedName>
</protein>
<accession>A0AAD9PBW8</accession>
<dbReference type="AlphaFoldDB" id="A0AAD9PBW8"/>
<evidence type="ECO:0000313" key="2">
    <source>
        <dbReference type="Proteomes" id="UP001209878"/>
    </source>
</evidence>
<evidence type="ECO:0000313" key="1">
    <source>
        <dbReference type="EMBL" id="KAK2191971.1"/>
    </source>
</evidence>
<comment type="caution">
    <text evidence="1">The sequence shown here is derived from an EMBL/GenBank/DDBJ whole genome shotgun (WGS) entry which is preliminary data.</text>
</comment>
<dbReference type="EMBL" id="JAODUO010000041">
    <property type="protein sequence ID" value="KAK2191971.1"/>
    <property type="molecule type" value="Genomic_DNA"/>
</dbReference>